<evidence type="ECO:0000256" key="4">
    <source>
        <dbReference type="ARBA" id="ARBA00022989"/>
    </source>
</evidence>
<comment type="caution">
    <text evidence="7">The sequence shown here is derived from an EMBL/GenBank/DDBJ whole genome shotgun (WGS) entry which is preliminary data.</text>
</comment>
<reference evidence="7 8" key="1">
    <citation type="submission" date="2013-08" db="EMBL/GenBank/DDBJ databases">
        <authorList>
            <person name="Durkin A.S."/>
            <person name="Haft D.R."/>
            <person name="McCorrison J."/>
            <person name="Torralba M."/>
            <person name="Gillis M."/>
            <person name="Haft D.H."/>
            <person name="Methe B."/>
            <person name="Sutton G."/>
            <person name="Nelson K.E."/>
        </authorList>
    </citation>
    <scope>NUCLEOTIDE SEQUENCE [LARGE SCALE GENOMIC DNA]</scope>
    <source>
        <strain evidence="7 8">F0068</strain>
    </source>
</reference>
<dbReference type="InterPro" id="IPR017039">
    <property type="entry name" value="Virul_fac_BrkB"/>
</dbReference>
<evidence type="ECO:0000256" key="6">
    <source>
        <dbReference type="SAM" id="Phobius"/>
    </source>
</evidence>
<proteinExistence type="predicted"/>
<dbReference type="EMBL" id="AWET01000038">
    <property type="protein sequence ID" value="ERK00197.1"/>
    <property type="molecule type" value="Genomic_DNA"/>
</dbReference>
<dbReference type="AlphaFoldDB" id="U2KNW9"/>
<comment type="subcellular location">
    <subcellularLocation>
        <location evidence="1">Cell membrane</location>
        <topology evidence="1">Multi-pass membrane protein</topology>
    </subcellularLocation>
</comment>
<feature type="transmembrane region" description="Helical" evidence="6">
    <location>
        <begin position="115"/>
        <end position="134"/>
    </location>
</feature>
<evidence type="ECO:0000313" key="8">
    <source>
        <dbReference type="Proteomes" id="UP000016600"/>
    </source>
</evidence>
<name>U2KNW9_9BACT</name>
<dbReference type="PATRIC" id="fig|1081904.3.peg.1728"/>
<keyword evidence="2" id="KW-1003">Cell membrane</keyword>
<dbReference type="NCBIfam" id="TIGR00765">
    <property type="entry name" value="yihY_not_rbn"/>
    <property type="match status" value="1"/>
</dbReference>
<keyword evidence="8" id="KW-1185">Reference proteome</keyword>
<dbReference type="PANTHER" id="PTHR30213">
    <property type="entry name" value="INNER MEMBRANE PROTEIN YHJD"/>
    <property type="match status" value="1"/>
</dbReference>
<feature type="transmembrane region" description="Helical" evidence="6">
    <location>
        <begin position="262"/>
        <end position="288"/>
    </location>
</feature>
<keyword evidence="4 6" id="KW-1133">Transmembrane helix</keyword>
<accession>U2KNW9</accession>
<evidence type="ECO:0000256" key="3">
    <source>
        <dbReference type="ARBA" id="ARBA00022692"/>
    </source>
</evidence>
<evidence type="ECO:0000256" key="2">
    <source>
        <dbReference type="ARBA" id="ARBA00022475"/>
    </source>
</evidence>
<feature type="transmembrane region" description="Helical" evidence="6">
    <location>
        <begin position="205"/>
        <end position="222"/>
    </location>
</feature>
<feature type="transmembrane region" description="Helical" evidence="6">
    <location>
        <begin position="161"/>
        <end position="185"/>
    </location>
</feature>
<dbReference type="RefSeq" id="WP_021584276.1">
    <property type="nucleotide sequence ID" value="NZ_AWET01000038.1"/>
</dbReference>
<dbReference type="Pfam" id="PF03631">
    <property type="entry name" value="Virul_fac_BrkB"/>
    <property type="match status" value="1"/>
</dbReference>
<feature type="transmembrane region" description="Helical" evidence="6">
    <location>
        <begin position="57"/>
        <end position="79"/>
    </location>
</feature>
<dbReference type="GO" id="GO:0005886">
    <property type="term" value="C:plasma membrane"/>
    <property type="evidence" value="ECO:0007669"/>
    <property type="project" value="UniProtKB-SubCell"/>
</dbReference>
<evidence type="ECO:0000256" key="5">
    <source>
        <dbReference type="ARBA" id="ARBA00023136"/>
    </source>
</evidence>
<protein>
    <submittedName>
        <fullName evidence="7">Virulence factor BrkB</fullName>
    </submittedName>
</protein>
<sequence length="441" mass="50261">MSKKIQDIIQFIKVDIWRLKPTEVSPPYSFAVSALKKLLLAVRFFTTKGVFESAAALTYSTILAIVPISAVVFAIARGFGFSKYIEDWFRNAFSSQPQAADTIIRFVNSYLVHTHSGVILGIGLVFMLWTVLMLTRNIEQTFNNIWQVERERSLVRTVTDYLAMFFMLPIIIILISGVSVFLTAVVKQTHEYLLLGPMMRLAIDIMPYIIMSAVFIALYVFMPNTKVKIGYTIIPGILAGVAMQLLQLFYVHCQMFLSSYNAVYGSFAALPLFMLWVQISWTICLFGAELSYTNQNLEAFAFLAKTDDISHRYRLMMSALLLSKICKRFAEGRKPYSALELKLETGIPIRVTTDLLYDMVKVHLLSESISGKRSDDTILFQPAEALEHITVGTLTDRLEAIGSWRLDLDLHLHIDSPAWRQVMQSRDRYLSHLRMIKVQDL</sequence>
<keyword evidence="3 6" id="KW-0812">Transmembrane</keyword>
<organism evidence="7 8">
    <name type="scientific">Hoylesella pleuritidis F0068</name>
    <dbReference type="NCBI Taxonomy" id="1081904"/>
    <lineage>
        <taxon>Bacteria</taxon>
        <taxon>Pseudomonadati</taxon>
        <taxon>Bacteroidota</taxon>
        <taxon>Bacteroidia</taxon>
        <taxon>Bacteroidales</taxon>
        <taxon>Prevotellaceae</taxon>
        <taxon>Hoylesella</taxon>
    </lineage>
</organism>
<gene>
    <name evidence="7" type="ORF">HMPREF1218_1335</name>
</gene>
<feature type="transmembrane region" description="Helical" evidence="6">
    <location>
        <begin position="229"/>
        <end position="250"/>
    </location>
</feature>
<evidence type="ECO:0000313" key="7">
    <source>
        <dbReference type="EMBL" id="ERK00197.1"/>
    </source>
</evidence>
<keyword evidence="5 6" id="KW-0472">Membrane</keyword>
<dbReference type="Proteomes" id="UP000016600">
    <property type="component" value="Unassembled WGS sequence"/>
</dbReference>
<evidence type="ECO:0000256" key="1">
    <source>
        <dbReference type="ARBA" id="ARBA00004651"/>
    </source>
</evidence>
<dbReference type="PANTHER" id="PTHR30213:SF0">
    <property type="entry name" value="UPF0761 MEMBRANE PROTEIN YIHY"/>
    <property type="match status" value="1"/>
</dbReference>